<accession>A0A832N4P4</accession>
<proteinExistence type="predicted"/>
<reference evidence="3" key="1">
    <citation type="journal article" date="2020" name="mSystems">
        <title>Genome- and Community-Level Interaction Insights into Carbon Utilization and Element Cycling Functions of Hydrothermarchaeota in Hydrothermal Sediment.</title>
        <authorList>
            <person name="Zhou Z."/>
            <person name="Liu Y."/>
            <person name="Xu W."/>
            <person name="Pan J."/>
            <person name="Luo Z.H."/>
            <person name="Li M."/>
        </authorList>
    </citation>
    <scope>NUCLEOTIDE SEQUENCE [LARGE SCALE GENOMIC DNA]</scope>
    <source>
        <strain evidence="3">HyVt-505</strain>
    </source>
</reference>
<dbReference type="Pfam" id="PF13505">
    <property type="entry name" value="OMP_b-brl"/>
    <property type="match status" value="1"/>
</dbReference>
<dbReference type="InterPro" id="IPR027385">
    <property type="entry name" value="Beta-barrel_OMP"/>
</dbReference>
<protein>
    <recommendedName>
        <fullName evidence="2">Outer membrane protein beta-barrel domain-containing protein</fullName>
    </recommendedName>
</protein>
<sequence length="128" mass="13962">MLLYYGIGSVSTTVGDLDVSGVSVGAGYRIPINYKTDLYAEAGFLQSKAKLAGRAEDANGFGYGVGIRSKLTNMVEGQFFINYTDVEDKTNTSFDVQLAFELARNTQIIGGIDFEDERTSSIGLRFNF</sequence>
<dbReference type="InterPro" id="IPR011250">
    <property type="entry name" value="OMP/PagP_B-barrel"/>
</dbReference>
<dbReference type="AlphaFoldDB" id="A0A832N4P4"/>
<dbReference type="EMBL" id="DRNF01000048">
    <property type="protein sequence ID" value="HHJ80135.1"/>
    <property type="molecule type" value="Genomic_DNA"/>
</dbReference>
<dbReference type="SUPFAM" id="SSF56925">
    <property type="entry name" value="OMPA-like"/>
    <property type="match status" value="1"/>
</dbReference>
<organism evidence="3">
    <name type="scientific">Candidatus Tenderia electrophaga</name>
    <dbReference type="NCBI Taxonomy" id="1748243"/>
    <lineage>
        <taxon>Bacteria</taxon>
        <taxon>Pseudomonadati</taxon>
        <taxon>Pseudomonadota</taxon>
        <taxon>Gammaproteobacteria</taxon>
        <taxon>Candidatus Tenderiales</taxon>
        <taxon>Candidatus Tenderiaceae</taxon>
        <taxon>Candidatus Tenderia</taxon>
    </lineage>
</organism>
<name>A0A832N4P4_9GAMM</name>
<dbReference type="Gene3D" id="2.40.160.20">
    <property type="match status" value="1"/>
</dbReference>
<feature type="domain" description="Outer membrane protein beta-barrel" evidence="2">
    <location>
        <begin position="13"/>
        <end position="98"/>
    </location>
</feature>
<dbReference type="Proteomes" id="UP000885832">
    <property type="component" value="Unassembled WGS sequence"/>
</dbReference>
<gene>
    <name evidence="3" type="ORF">ENJ65_00715</name>
</gene>
<evidence type="ECO:0000313" key="3">
    <source>
        <dbReference type="EMBL" id="HHJ80135.1"/>
    </source>
</evidence>
<evidence type="ECO:0000259" key="2">
    <source>
        <dbReference type="Pfam" id="PF13505"/>
    </source>
</evidence>
<evidence type="ECO:0000256" key="1">
    <source>
        <dbReference type="ARBA" id="ARBA00022729"/>
    </source>
</evidence>
<keyword evidence="1" id="KW-0732">Signal</keyword>
<comment type="caution">
    <text evidence="3">The sequence shown here is derived from an EMBL/GenBank/DDBJ whole genome shotgun (WGS) entry which is preliminary data.</text>
</comment>